<comment type="similarity">
    <text evidence="4">Belongs to the GPI family.</text>
</comment>
<comment type="pathway">
    <text evidence="4">Carbohydrate degradation; glycolysis; D-glyceraldehyde 3-phosphate and glycerone phosphate from D-glucose: step 2/4.</text>
</comment>
<dbReference type="PROSITE" id="PS51463">
    <property type="entry name" value="P_GLUCOSE_ISOMERASE_3"/>
    <property type="match status" value="1"/>
</dbReference>
<dbReference type="AlphaFoldDB" id="A0A455T721"/>
<dbReference type="Pfam" id="PF00342">
    <property type="entry name" value="PGI"/>
    <property type="match status" value="1"/>
</dbReference>
<dbReference type="InterPro" id="IPR046348">
    <property type="entry name" value="SIS_dom_sf"/>
</dbReference>
<dbReference type="SUPFAM" id="SSF53697">
    <property type="entry name" value="SIS domain"/>
    <property type="match status" value="1"/>
</dbReference>
<dbReference type="GO" id="GO:0005829">
    <property type="term" value="C:cytosol"/>
    <property type="evidence" value="ECO:0007669"/>
    <property type="project" value="TreeGrafter"/>
</dbReference>
<dbReference type="InterPro" id="IPR001672">
    <property type="entry name" value="G6P_Isomerase"/>
</dbReference>
<evidence type="ECO:0000256" key="4">
    <source>
        <dbReference type="RuleBase" id="RU000612"/>
    </source>
</evidence>
<evidence type="ECO:0000313" key="5">
    <source>
        <dbReference type="EMBL" id="BBH94995.1"/>
    </source>
</evidence>
<dbReference type="GO" id="GO:0051156">
    <property type="term" value="P:glucose 6-phosphate metabolic process"/>
    <property type="evidence" value="ECO:0007669"/>
    <property type="project" value="TreeGrafter"/>
</dbReference>
<dbReference type="EC" id="5.3.1.9" evidence="4"/>
<dbReference type="InterPro" id="IPR035476">
    <property type="entry name" value="SIS_PGI_1"/>
</dbReference>
<reference evidence="5" key="1">
    <citation type="submission" date="2018-12" db="EMBL/GenBank/DDBJ databases">
        <title>Novel natural products biosynthetic potential of the class Ktedonobacteria.</title>
        <authorList>
            <person name="Zheng Y."/>
            <person name="Saitou A."/>
            <person name="Wang C.M."/>
            <person name="Toyoda A."/>
            <person name="Minakuchi Y."/>
            <person name="Sekiguchi Y."/>
            <person name="Ueda K."/>
            <person name="Takano H."/>
            <person name="Sakai Y."/>
            <person name="Yokota A."/>
            <person name="Yabe S."/>
        </authorList>
    </citation>
    <scope>NUCLEOTIDE SEQUENCE</scope>
    <source>
        <strain evidence="5">A3-2</strain>
    </source>
</reference>
<dbReference type="NCBIfam" id="NF007080">
    <property type="entry name" value="PRK09533.1"/>
    <property type="match status" value="1"/>
</dbReference>
<evidence type="ECO:0000256" key="2">
    <source>
        <dbReference type="ARBA" id="ARBA00023152"/>
    </source>
</evidence>
<comment type="catalytic activity">
    <reaction evidence="4">
        <text>alpha-D-glucose 6-phosphate = beta-D-fructose 6-phosphate</text>
        <dbReference type="Rhea" id="RHEA:11816"/>
        <dbReference type="ChEBI" id="CHEBI:57634"/>
        <dbReference type="ChEBI" id="CHEBI:58225"/>
        <dbReference type="EC" id="5.3.1.9"/>
    </reaction>
</comment>
<evidence type="ECO:0000256" key="1">
    <source>
        <dbReference type="ARBA" id="ARBA00022432"/>
    </source>
</evidence>
<proteinExistence type="inferred from homology"/>
<accession>A0A455T721</accession>
<dbReference type="PANTHER" id="PTHR11469:SF1">
    <property type="entry name" value="GLUCOSE-6-PHOSPHATE ISOMERASE"/>
    <property type="match status" value="1"/>
</dbReference>
<dbReference type="GO" id="GO:0048029">
    <property type="term" value="F:monosaccharide binding"/>
    <property type="evidence" value="ECO:0007669"/>
    <property type="project" value="TreeGrafter"/>
</dbReference>
<dbReference type="Gene3D" id="3.40.50.10490">
    <property type="entry name" value="Glucose-6-phosphate isomerase like protein, domain 1"/>
    <property type="match status" value="3"/>
</dbReference>
<protein>
    <recommendedName>
        <fullName evidence="4">Glucose-6-phosphate isomerase</fullName>
        <ecNumber evidence="4">5.3.1.9</ecNumber>
    </recommendedName>
</protein>
<dbReference type="CDD" id="cd05015">
    <property type="entry name" value="SIS_PGI_1"/>
    <property type="match status" value="1"/>
</dbReference>
<evidence type="ECO:0000256" key="3">
    <source>
        <dbReference type="ARBA" id="ARBA00023235"/>
    </source>
</evidence>
<dbReference type="EMBL" id="AP019377">
    <property type="protein sequence ID" value="BBH94995.1"/>
    <property type="molecule type" value="Genomic_DNA"/>
</dbReference>
<dbReference type="GO" id="GO:0097367">
    <property type="term" value="F:carbohydrate derivative binding"/>
    <property type="evidence" value="ECO:0007669"/>
    <property type="project" value="InterPro"/>
</dbReference>
<name>A0A455T721_9CHLR</name>
<keyword evidence="2 4" id="KW-0324">Glycolysis</keyword>
<keyword evidence="3 4" id="KW-0413">Isomerase</keyword>
<dbReference type="GO" id="GO:0006094">
    <property type="term" value="P:gluconeogenesis"/>
    <property type="evidence" value="ECO:0007669"/>
    <property type="project" value="UniProtKB-KW"/>
</dbReference>
<gene>
    <name evidence="5" type="ORF">KTA_31940</name>
</gene>
<dbReference type="UniPathway" id="UPA00109">
    <property type="reaction ID" value="UER00181"/>
</dbReference>
<sequence length="581" mass="64205">MTAQQEPEPQFEAESALQEQVQAAWRRLDSEQVARRIWERDASLWKSDPAVQQEIRERLGWLTVAGAMQERLTEIESLVEAVRRDGYQYAVLLGMGGSSLCPEVLRLTFGVAPGYLDLFVLDTTDPDTIRAVEERIDLNKTLFIVASKSGETIETLSHFRYFWQRVSELGGHGGAHFIAITDPGTALERLAHDHHFRHVFANPPDIGGRYSALSFFGLVPGALIGLDLKRLLERAQAAMTRCGAGRPAADNPGLRLGAILGALGTHGRDKVTFVLSPAIASYGYWVEQLIAESTGKEGRGLLPVEGEALGAPDVYGHDRLFVYLRLEGDDNAALDEGLQRLRAAGQPLVRFQLTDRYELGAQFFIWELATAVAGIFLQINAFDQPNVQESKDNTARLLERFRREGKLPELEPVVSEGALRIYGRRMGEGEESLDNYLRAFLGQVRPGDYIALMAYVQRSEVNERALQALRLRLRDRYRVATTLGYGPRFLHSTGQLHKGGPNNGVFLQITGDIQQDIAIPGEPYTFGTLKEAQALGDLFALSAHQRRNIRIAIGGDLAAGLQALAQRLAPVETQGDGQSSH</sequence>
<keyword evidence="1 4" id="KW-0312">Gluconeogenesis</keyword>
<dbReference type="PRINTS" id="PR00662">
    <property type="entry name" value="G6PISOMERASE"/>
</dbReference>
<dbReference type="GO" id="GO:0006096">
    <property type="term" value="P:glycolytic process"/>
    <property type="evidence" value="ECO:0007669"/>
    <property type="project" value="UniProtKB-UniPathway"/>
</dbReference>
<dbReference type="GO" id="GO:0004347">
    <property type="term" value="F:glucose-6-phosphate isomerase activity"/>
    <property type="evidence" value="ECO:0007669"/>
    <property type="project" value="UniProtKB-EC"/>
</dbReference>
<dbReference type="PANTHER" id="PTHR11469">
    <property type="entry name" value="GLUCOSE-6-PHOSPHATE ISOMERASE"/>
    <property type="match status" value="1"/>
</dbReference>
<organism evidence="5">
    <name type="scientific">Thermogemmatispora argillosa</name>
    <dbReference type="NCBI Taxonomy" id="2045280"/>
    <lineage>
        <taxon>Bacteria</taxon>
        <taxon>Bacillati</taxon>
        <taxon>Chloroflexota</taxon>
        <taxon>Ktedonobacteria</taxon>
        <taxon>Thermogemmatisporales</taxon>
        <taxon>Thermogemmatisporaceae</taxon>
        <taxon>Thermogemmatispora</taxon>
    </lineage>
</organism>